<dbReference type="PANTHER" id="PTHR37809:SF1">
    <property type="entry name" value="RIBOSOMAL PROTEIN S12 METHYLTHIOTRANSFERASE ACCESSORY FACTOR YCAO"/>
    <property type="match status" value="1"/>
</dbReference>
<dbReference type="PATRIC" id="fig|279058.17.peg.4755"/>
<proteinExistence type="predicted"/>
<evidence type="ECO:0000313" key="3">
    <source>
        <dbReference type="Proteomes" id="UP000071778"/>
    </source>
</evidence>
<sequence>MTTESFIAGKDASLESSISAMQSRLDKLGFHIEERSWLHPVDGVWSVHIRDRDCPLLFTNGKGASEQASRASALGEFLERLSCNYFWNHYYLGEKNADAAFVHYPREKWFKLNDDNESWPDGLLTPELQKFYNPEGTVEATTLVDYNSGNEERGICAIPYVRERDGATVWFPVNIIGNLYVSNGMSAGNTPAEARTQAISEIFERAVKFRIIKEGLCLPDVPQEVIARYPRIAAGVRDLRAAGFGILVKDASLGGKYPVMNVTLLNPRDQGCFSSFGAHPRFEIALERALTELLQGRALDALDGFPEPCFDLEEIAHSQNLEIHFVDSSGIIGWNFLRATPDFEFRDWNFSSTTAEDYVWSVAAIHATGHDIYIADFDHLGVYACRILVPGMSEIYPVEDLEWDNSSAGNDIREPILYLSDLDDDECVDLLETLNELGLADQRPVAALIGLAADAGSLWKELRVGELKTLLALAIGDLDAVREGCDWIRHFNQISVERQLVYRCIESLIGLGDASAYVGSLQHLYSAATLQQARALLNREQRFFSLNAPGLNLEGCDMHQRLLAAYAKLNAAKLA</sequence>
<dbReference type="Gene3D" id="3.30.160.660">
    <property type="match status" value="1"/>
</dbReference>
<evidence type="ECO:0000313" key="2">
    <source>
        <dbReference type="EMBL" id="AMP12074.1"/>
    </source>
</evidence>
<dbReference type="NCBIfam" id="NF040716">
    <property type="entry name" value="YcaO_for_S12"/>
    <property type="match status" value="1"/>
</dbReference>
<dbReference type="Proteomes" id="UP000071778">
    <property type="component" value="Chromosome"/>
</dbReference>
<accession>A0A127QQ08</accession>
<keyword evidence="3" id="KW-1185">Reference proteome</keyword>
<dbReference type="EMBL" id="CP013235">
    <property type="protein sequence ID" value="AMP12074.1"/>
    <property type="molecule type" value="Genomic_DNA"/>
</dbReference>
<feature type="domain" description="YcaO" evidence="1">
    <location>
        <begin position="61"/>
        <end position="420"/>
    </location>
</feature>
<gene>
    <name evidence="2" type="ORF">CAter282_4414</name>
</gene>
<reference evidence="2 3" key="1">
    <citation type="submission" date="2015-11" db="EMBL/GenBank/DDBJ databases">
        <title>Exploring the genomic traits of fungus-feeding bacterial genus Collimonas.</title>
        <authorList>
            <person name="Song C."/>
            <person name="Schmidt R."/>
            <person name="de Jager V."/>
            <person name="Krzyzanowska D."/>
            <person name="Jongedijk E."/>
            <person name="Cankar K."/>
            <person name="Beekwilder J."/>
            <person name="van Veen A."/>
            <person name="de Boer W."/>
            <person name="van Veen J.A."/>
            <person name="Garbeva P."/>
        </authorList>
    </citation>
    <scope>NUCLEOTIDE SEQUENCE [LARGE SCALE GENOMIC DNA]</scope>
    <source>
        <strain evidence="2 3">Ter282</strain>
    </source>
</reference>
<dbReference type="Pfam" id="PF18381">
    <property type="entry name" value="YcaO_C"/>
    <property type="match status" value="1"/>
</dbReference>
<evidence type="ECO:0000259" key="1">
    <source>
        <dbReference type="PROSITE" id="PS51664"/>
    </source>
</evidence>
<name>A0A127QQ08_9BURK</name>
<dbReference type="PANTHER" id="PTHR37809">
    <property type="entry name" value="RIBOSOMAL PROTEIN S12 METHYLTHIOTRANSFERASE ACCESSORY FACTOR YCAO"/>
    <property type="match status" value="1"/>
</dbReference>
<dbReference type="InterPro" id="IPR041080">
    <property type="entry name" value="YcaO_C"/>
</dbReference>
<dbReference type="InterPro" id="IPR003776">
    <property type="entry name" value="YcaO-like_dom"/>
</dbReference>
<protein>
    <recommendedName>
        <fullName evidence="1">YcaO domain-containing protein</fullName>
    </recommendedName>
</protein>
<dbReference type="NCBIfam" id="TIGR00702">
    <property type="entry name" value="YcaO-type kinase domain"/>
    <property type="match status" value="1"/>
</dbReference>
<dbReference type="Gene3D" id="3.30.1330.230">
    <property type="match status" value="1"/>
</dbReference>
<dbReference type="PROSITE" id="PS51664">
    <property type="entry name" value="YCAO"/>
    <property type="match status" value="1"/>
</dbReference>
<dbReference type="AlphaFoldDB" id="A0A127QQ08"/>
<organism evidence="2 3">
    <name type="scientific">Collimonas arenae</name>
    <dbReference type="NCBI Taxonomy" id="279058"/>
    <lineage>
        <taxon>Bacteria</taxon>
        <taxon>Pseudomonadati</taxon>
        <taxon>Pseudomonadota</taxon>
        <taxon>Betaproteobacteria</taxon>
        <taxon>Burkholderiales</taxon>
        <taxon>Oxalobacteraceae</taxon>
        <taxon>Collimonas</taxon>
    </lineage>
</organism>
<dbReference type="Pfam" id="PF02624">
    <property type="entry name" value="YcaO"/>
    <property type="match status" value="1"/>
</dbReference>
<dbReference type="RefSeq" id="WP_061534925.1">
    <property type="nucleotide sequence ID" value="NZ_CP013233.1"/>
</dbReference>
<dbReference type="OrthoDB" id="9761274at2"/>